<organism evidence="1 2">
    <name type="scientific">Neisseria iguanae</name>
    <dbReference type="NCBI Taxonomy" id="90242"/>
    <lineage>
        <taxon>Bacteria</taxon>
        <taxon>Pseudomonadati</taxon>
        <taxon>Pseudomonadota</taxon>
        <taxon>Betaproteobacteria</taxon>
        <taxon>Neisseriales</taxon>
        <taxon>Neisseriaceae</taxon>
        <taxon>Neisseria</taxon>
    </lineage>
</organism>
<protein>
    <submittedName>
        <fullName evidence="1">Uncharacterized protein</fullName>
    </submittedName>
</protein>
<name>A0A2P7TYZ5_9NEIS</name>
<dbReference type="AlphaFoldDB" id="A0A2P7TYZ5"/>
<dbReference type="Proteomes" id="UP000241868">
    <property type="component" value="Unassembled WGS sequence"/>
</dbReference>
<sequence>MNEILLGNIKSAGLNTNGLHVIQEMATPALGMLGSLVPPFFHYPSRVFIKTAKSIDNNDTGIKQPER</sequence>
<comment type="caution">
    <text evidence="1">The sequence shown here is derived from an EMBL/GenBank/DDBJ whole genome shotgun (WGS) entry which is preliminary data.</text>
</comment>
<dbReference type="RefSeq" id="WP_106742272.1">
    <property type="nucleotide sequence ID" value="NZ_PXYY01000063.1"/>
</dbReference>
<evidence type="ECO:0000313" key="2">
    <source>
        <dbReference type="Proteomes" id="UP000241868"/>
    </source>
</evidence>
<dbReference type="EMBL" id="PXYY01000063">
    <property type="protein sequence ID" value="PSJ79911.1"/>
    <property type="molecule type" value="Genomic_DNA"/>
</dbReference>
<gene>
    <name evidence="1" type="ORF">C7N83_09490</name>
</gene>
<dbReference type="OrthoDB" id="9772446at2"/>
<proteinExistence type="predicted"/>
<accession>A0A2P7TYZ5</accession>
<keyword evidence="2" id="KW-1185">Reference proteome</keyword>
<reference evidence="1 2" key="1">
    <citation type="submission" date="2018-03" db="EMBL/GenBank/DDBJ databases">
        <title>Neisseria weixii sp. nov., isolated from the intestinal contents of Tibetan Plateau pika (Ochotona curzoniae) in Yushu, Qinghai Province, China.</title>
        <authorList>
            <person name="Gui Z."/>
        </authorList>
    </citation>
    <scope>NUCLEOTIDE SEQUENCE [LARGE SCALE GENOMIC DNA]</scope>
    <source>
        <strain evidence="1 2">ATCC 51483</strain>
    </source>
</reference>
<evidence type="ECO:0000313" key="1">
    <source>
        <dbReference type="EMBL" id="PSJ79911.1"/>
    </source>
</evidence>